<sequence length="98" mass="10591">MHRGNSATAEVVFCRVKDTDGSGGSYCGSLDQQSCPDVNRGRIAQGTSWRGLLTGIMSIDNHSYRKPGPSTNPLGSEVVAHFVLFGPDAKKREPRAER</sequence>
<proteinExistence type="predicted"/>
<evidence type="ECO:0000313" key="1">
    <source>
        <dbReference type="EMBL" id="ELU38552.1"/>
    </source>
</evidence>
<organism evidence="1 2">
    <name type="scientific">Thanatephorus cucumeris (strain AG1-IA)</name>
    <name type="common">Rice sheath blight fungus</name>
    <name type="synonym">Rhizoctonia solani</name>
    <dbReference type="NCBI Taxonomy" id="983506"/>
    <lineage>
        <taxon>Eukaryota</taxon>
        <taxon>Fungi</taxon>
        <taxon>Dikarya</taxon>
        <taxon>Basidiomycota</taxon>
        <taxon>Agaricomycotina</taxon>
        <taxon>Agaricomycetes</taxon>
        <taxon>Cantharellales</taxon>
        <taxon>Ceratobasidiaceae</taxon>
        <taxon>Rhizoctonia</taxon>
        <taxon>Rhizoctonia solani AG-1</taxon>
    </lineage>
</organism>
<dbReference type="EMBL" id="AFRT01002126">
    <property type="protein sequence ID" value="ELU38552.1"/>
    <property type="molecule type" value="Genomic_DNA"/>
</dbReference>
<accession>L8WP49</accession>
<protein>
    <submittedName>
        <fullName evidence="1">Uncharacterized protein</fullName>
    </submittedName>
</protein>
<gene>
    <name evidence="1" type="ORF">AG1IA_07400</name>
</gene>
<dbReference type="HOGENOM" id="CLU_2335085_0_0_1"/>
<evidence type="ECO:0000313" key="2">
    <source>
        <dbReference type="Proteomes" id="UP000011668"/>
    </source>
</evidence>
<keyword evidence="2" id="KW-1185">Reference proteome</keyword>
<reference evidence="1 2" key="1">
    <citation type="journal article" date="2013" name="Nat. Commun.">
        <title>The evolution and pathogenic mechanisms of the rice sheath blight pathogen.</title>
        <authorList>
            <person name="Zheng A."/>
            <person name="Lin R."/>
            <person name="Xu L."/>
            <person name="Qin P."/>
            <person name="Tang C."/>
            <person name="Ai P."/>
            <person name="Zhang D."/>
            <person name="Liu Y."/>
            <person name="Sun Z."/>
            <person name="Feng H."/>
            <person name="Wang Y."/>
            <person name="Chen Y."/>
            <person name="Liang X."/>
            <person name="Fu R."/>
            <person name="Li Q."/>
            <person name="Zhang J."/>
            <person name="Yu X."/>
            <person name="Xie Z."/>
            <person name="Ding L."/>
            <person name="Guan P."/>
            <person name="Tang J."/>
            <person name="Liang Y."/>
            <person name="Wang S."/>
            <person name="Deng Q."/>
            <person name="Li S."/>
            <person name="Zhu J."/>
            <person name="Wang L."/>
            <person name="Liu H."/>
            <person name="Li P."/>
        </authorList>
    </citation>
    <scope>NUCLEOTIDE SEQUENCE [LARGE SCALE GENOMIC DNA]</scope>
    <source>
        <strain evidence="2">AG-1 IA</strain>
    </source>
</reference>
<dbReference type="Proteomes" id="UP000011668">
    <property type="component" value="Unassembled WGS sequence"/>
</dbReference>
<comment type="caution">
    <text evidence="1">The sequence shown here is derived from an EMBL/GenBank/DDBJ whole genome shotgun (WGS) entry which is preliminary data.</text>
</comment>
<dbReference type="AlphaFoldDB" id="L8WP49"/>
<name>L8WP49_THACA</name>